<dbReference type="RefSeq" id="WP_189690134.1">
    <property type="nucleotide sequence ID" value="NZ_BMYK01000028.1"/>
</dbReference>
<protein>
    <submittedName>
        <fullName evidence="3">Uncharacterized protein</fullName>
    </submittedName>
</protein>
<evidence type="ECO:0000313" key="3">
    <source>
        <dbReference type="EMBL" id="GHC99202.1"/>
    </source>
</evidence>
<accession>A0ABQ3GA43</accession>
<reference evidence="4" key="1">
    <citation type="journal article" date="2019" name="Int. J. Syst. Evol. Microbiol.">
        <title>The Global Catalogue of Microorganisms (GCM) 10K type strain sequencing project: providing services to taxonomists for standard genome sequencing and annotation.</title>
        <authorList>
            <consortium name="The Broad Institute Genomics Platform"/>
            <consortium name="The Broad Institute Genome Sequencing Center for Infectious Disease"/>
            <person name="Wu L."/>
            <person name="Ma J."/>
        </authorList>
    </citation>
    <scope>NUCLEOTIDE SEQUENCE [LARGE SCALE GENOMIC DNA]</scope>
    <source>
        <strain evidence="4">KCTC 23314</strain>
    </source>
</reference>
<feature type="compositionally biased region" description="Low complexity" evidence="1">
    <location>
        <begin position="70"/>
        <end position="92"/>
    </location>
</feature>
<feature type="signal peptide" evidence="2">
    <location>
        <begin position="1"/>
        <end position="25"/>
    </location>
</feature>
<keyword evidence="2" id="KW-0732">Signal</keyword>
<name>A0ABQ3GA43_9BURK</name>
<evidence type="ECO:0000256" key="1">
    <source>
        <dbReference type="SAM" id="MobiDB-lite"/>
    </source>
</evidence>
<proteinExistence type="predicted"/>
<feature type="chain" id="PRO_5047483010" evidence="2">
    <location>
        <begin position="26"/>
        <end position="111"/>
    </location>
</feature>
<evidence type="ECO:0000313" key="4">
    <source>
        <dbReference type="Proteomes" id="UP000626210"/>
    </source>
</evidence>
<organism evidence="3 4">
    <name type="scientific">Pseudorhodoferax aquiterrae</name>
    <dbReference type="NCBI Taxonomy" id="747304"/>
    <lineage>
        <taxon>Bacteria</taxon>
        <taxon>Pseudomonadati</taxon>
        <taxon>Pseudomonadota</taxon>
        <taxon>Betaproteobacteria</taxon>
        <taxon>Burkholderiales</taxon>
        <taxon>Comamonadaceae</taxon>
    </lineage>
</organism>
<feature type="region of interest" description="Disordered" evidence="1">
    <location>
        <begin position="24"/>
        <end position="111"/>
    </location>
</feature>
<dbReference type="Proteomes" id="UP000626210">
    <property type="component" value="Unassembled WGS sequence"/>
</dbReference>
<evidence type="ECO:0000256" key="2">
    <source>
        <dbReference type="SAM" id="SignalP"/>
    </source>
</evidence>
<comment type="caution">
    <text evidence="3">The sequence shown here is derived from an EMBL/GenBank/DDBJ whole genome shotgun (WGS) entry which is preliminary data.</text>
</comment>
<sequence length="111" mass="11417">MNAARTTLGLWLLLQLLFGSLHSPVAPPAQGPLTAAQWRDDAARPDRADALAEHPRVQRTPSQSADDMLPGAGAACPHPAGPQAQPAPATPGRIGTPVHAAYRARAPPAAA</sequence>
<gene>
    <name evidence="3" type="ORF">GCM10007320_55580</name>
</gene>
<feature type="compositionally biased region" description="Basic and acidic residues" evidence="1">
    <location>
        <begin position="38"/>
        <end position="56"/>
    </location>
</feature>
<keyword evidence="4" id="KW-1185">Reference proteome</keyword>
<dbReference type="EMBL" id="BMYK01000028">
    <property type="protein sequence ID" value="GHC99202.1"/>
    <property type="molecule type" value="Genomic_DNA"/>
</dbReference>
<feature type="compositionally biased region" description="Low complexity" evidence="1">
    <location>
        <begin position="100"/>
        <end position="111"/>
    </location>
</feature>